<dbReference type="InterPro" id="IPR039647">
    <property type="entry name" value="EF_hand_pair_protein_CML-like"/>
</dbReference>
<dbReference type="InterPro" id="IPR018247">
    <property type="entry name" value="EF_Hand_1_Ca_BS"/>
</dbReference>
<reference evidence="5" key="1">
    <citation type="submission" date="2019-12" db="EMBL/GenBank/DDBJ databases">
        <authorList>
            <person name="Scholes J."/>
        </authorList>
    </citation>
    <scope>NUCLEOTIDE SEQUENCE</scope>
</reference>
<proteinExistence type="predicted"/>
<dbReference type="FunFam" id="1.10.238.10:FF:000003">
    <property type="entry name" value="Calmodulin A"/>
    <property type="match status" value="1"/>
</dbReference>
<accession>A0A9N7RKC4</accession>
<keyword evidence="3" id="KW-0106">Calcium</keyword>
<evidence type="ECO:0000256" key="1">
    <source>
        <dbReference type="ARBA" id="ARBA00022723"/>
    </source>
</evidence>
<evidence type="ECO:0000256" key="2">
    <source>
        <dbReference type="ARBA" id="ARBA00022737"/>
    </source>
</evidence>
<feature type="domain" description="EF-hand" evidence="4">
    <location>
        <begin position="32"/>
        <end position="67"/>
    </location>
</feature>
<evidence type="ECO:0000256" key="3">
    <source>
        <dbReference type="ARBA" id="ARBA00022837"/>
    </source>
</evidence>
<evidence type="ECO:0000313" key="5">
    <source>
        <dbReference type="EMBL" id="CAA0833066.1"/>
    </source>
</evidence>
<dbReference type="InterPro" id="IPR011992">
    <property type="entry name" value="EF-hand-dom_pair"/>
</dbReference>
<dbReference type="SUPFAM" id="SSF47473">
    <property type="entry name" value="EF-hand"/>
    <property type="match status" value="1"/>
</dbReference>
<dbReference type="CDD" id="cd00051">
    <property type="entry name" value="EFh"/>
    <property type="match status" value="1"/>
</dbReference>
<dbReference type="Proteomes" id="UP001153555">
    <property type="component" value="Unassembled WGS sequence"/>
</dbReference>
<dbReference type="AlphaFoldDB" id="A0A9N7RKC4"/>
<evidence type="ECO:0000313" key="6">
    <source>
        <dbReference type="Proteomes" id="UP001153555"/>
    </source>
</evidence>
<dbReference type="PANTHER" id="PTHR10891">
    <property type="entry name" value="EF-HAND CALCIUM-BINDING DOMAIN CONTAINING PROTEIN"/>
    <property type="match status" value="1"/>
</dbReference>
<dbReference type="Pfam" id="PF13499">
    <property type="entry name" value="EF-hand_7"/>
    <property type="match status" value="1"/>
</dbReference>
<dbReference type="EMBL" id="CACSLK010027837">
    <property type="protein sequence ID" value="CAA0833066.1"/>
    <property type="molecule type" value="Genomic_DNA"/>
</dbReference>
<protein>
    <submittedName>
        <fullName evidence="5">Probable calcium-binding protein CML45</fullName>
    </submittedName>
</protein>
<name>A0A9N7RKC4_STRHE</name>
<dbReference type="InterPro" id="IPR002048">
    <property type="entry name" value="EF_hand_dom"/>
</dbReference>
<comment type="caution">
    <text evidence="5">The sequence shown here is derived from an EMBL/GenBank/DDBJ whole genome shotgun (WGS) entry which is preliminary data.</text>
</comment>
<dbReference type="Gene3D" id="1.10.238.10">
    <property type="entry name" value="EF-hand"/>
    <property type="match status" value="1"/>
</dbReference>
<organism evidence="5 6">
    <name type="scientific">Striga hermonthica</name>
    <name type="common">Purple witchweed</name>
    <name type="synonym">Buchnera hermonthica</name>
    <dbReference type="NCBI Taxonomy" id="68872"/>
    <lineage>
        <taxon>Eukaryota</taxon>
        <taxon>Viridiplantae</taxon>
        <taxon>Streptophyta</taxon>
        <taxon>Embryophyta</taxon>
        <taxon>Tracheophyta</taxon>
        <taxon>Spermatophyta</taxon>
        <taxon>Magnoliopsida</taxon>
        <taxon>eudicotyledons</taxon>
        <taxon>Gunneridae</taxon>
        <taxon>Pentapetalae</taxon>
        <taxon>asterids</taxon>
        <taxon>lamiids</taxon>
        <taxon>Lamiales</taxon>
        <taxon>Orobanchaceae</taxon>
        <taxon>Buchnereae</taxon>
        <taxon>Striga</taxon>
    </lineage>
</organism>
<evidence type="ECO:0000259" key="4">
    <source>
        <dbReference type="PROSITE" id="PS50222"/>
    </source>
</evidence>
<keyword evidence="1" id="KW-0479">Metal-binding</keyword>
<gene>
    <name evidence="5" type="ORF">SHERM_28340</name>
</gene>
<keyword evidence="2" id="KW-0677">Repeat</keyword>
<dbReference type="GO" id="GO:0005509">
    <property type="term" value="F:calcium ion binding"/>
    <property type="evidence" value="ECO:0007669"/>
    <property type="project" value="InterPro"/>
</dbReference>
<sequence>MDWELGVDWKTMGETRGLCENYFLGLFVQVEMSLEEIKEIFGVFDANGDGYIDGRELQRVAQYLGLKYNLEECGRKIAIFDCNGDELIDVREFVKLMEKCLC</sequence>
<dbReference type="PROSITE" id="PS00018">
    <property type="entry name" value="EF_HAND_1"/>
    <property type="match status" value="1"/>
</dbReference>
<dbReference type="SMART" id="SM00054">
    <property type="entry name" value="EFh"/>
    <property type="match status" value="2"/>
</dbReference>
<dbReference type="OrthoDB" id="26525at2759"/>
<keyword evidence="6" id="KW-1185">Reference proteome</keyword>
<dbReference type="PROSITE" id="PS50222">
    <property type="entry name" value="EF_HAND_2"/>
    <property type="match status" value="1"/>
</dbReference>